<evidence type="ECO:0000313" key="4">
    <source>
        <dbReference type="Proteomes" id="UP000324748"/>
    </source>
</evidence>
<proteinExistence type="predicted"/>
<evidence type="ECO:0000256" key="1">
    <source>
        <dbReference type="SAM" id="MobiDB-lite"/>
    </source>
</evidence>
<dbReference type="AlphaFoldDB" id="A0A5B0MIZ1"/>
<evidence type="ECO:0000313" key="2">
    <source>
        <dbReference type="EMBL" id="KAA1076046.1"/>
    </source>
</evidence>
<organism evidence="2 5">
    <name type="scientific">Puccinia graminis f. sp. tritici</name>
    <dbReference type="NCBI Taxonomy" id="56615"/>
    <lineage>
        <taxon>Eukaryota</taxon>
        <taxon>Fungi</taxon>
        <taxon>Dikarya</taxon>
        <taxon>Basidiomycota</taxon>
        <taxon>Pucciniomycotina</taxon>
        <taxon>Pucciniomycetes</taxon>
        <taxon>Pucciniales</taxon>
        <taxon>Pucciniaceae</taxon>
        <taxon>Puccinia</taxon>
    </lineage>
</organism>
<dbReference type="EMBL" id="VSWC01000092">
    <property type="protein sequence ID" value="KAA1091407.1"/>
    <property type="molecule type" value="Genomic_DNA"/>
</dbReference>
<comment type="caution">
    <text evidence="2">The sequence shown here is derived from an EMBL/GenBank/DDBJ whole genome shotgun (WGS) entry which is preliminary data.</text>
</comment>
<feature type="region of interest" description="Disordered" evidence="1">
    <location>
        <begin position="1"/>
        <end position="63"/>
    </location>
</feature>
<dbReference type="EMBL" id="VDEP01000471">
    <property type="protein sequence ID" value="KAA1076046.1"/>
    <property type="molecule type" value="Genomic_DNA"/>
</dbReference>
<protein>
    <submittedName>
        <fullName evidence="2">Uncharacterized protein</fullName>
    </submittedName>
</protein>
<evidence type="ECO:0000313" key="3">
    <source>
        <dbReference type="EMBL" id="KAA1091407.1"/>
    </source>
</evidence>
<sequence>MKEEVEIKEEEEDEIDLSDGEKEPSYSDESSEADDKAIADALTPAPEEPIGRFSETGRFKLNP</sequence>
<accession>A0A5B0MIZ1</accession>
<dbReference type="Proteomes" id="UP000324748">
    <property type="component" value="Unassembled WGS sequence"/>
</dbReference>
<reference evidence="4 5" key="1">
    <citation type="submission" date="2019-05" db="EMBL/GenBank/DDBJ databases">
        <title>Emergence of the Ug99 lineage of the wheat stem rust pathogen through somatic hybridization.</title>
        <authorList>
            <person name="Li F."/>
            <person name="Upadhyaya N.M."/>
            <person name="Sperschneider J."/>
            <person name="Matny O."/>
            <person name="Nguyen-Phuc H."/>
            <person name="Mago R."/>
            <person name="Raley C."/>
            <person name="Miller M.E."/>
            <person name="Silverstein K.A.T."/>
            <person name="Henningsen E."/>
            <person name="Hirsch C.D."/>
            <person name="Visser B."/>
            <person name="Pretorius Z.A."/>
            <person name="Steffenson B.J."/>
            <person name="Schwessinger B."/>
            <person name="Dodds P.N."/>
            <person name="Figueroa M."/>
        </authorList>
    </citation>
    <scope>NUCLEOTIDE SEQUENCE [LARGE SCALE GENOMIC DNA]</scope>
    <source>
        <strain evidence="3">21-0</strain>
        <strain evidence="2 5">Ug99</strain>
    </source>
</reference>
<keyword evidence="4" id="KW-1185">Reference proteome</keyword>
<feature type="compositionally biased region" description="Acidic residues" evidence="1">
    <location>
        <begin position="1"/>
        <end position="18"/>
    </location>
</feature>
<name>A0A5B0MIZ1_PUCGR</name>
<dbReference type="Proteomes" id="UP000325313">
    <property type="component" value="Unassembled WGS sequence"/>
</dbReference>
<evidence type="ECO:0000313" key="5">
    <source>
        <dbReference type="Proteomes" id="UP000325313"/>
    </source>
</evidence>
<gene>
    <name evidence="3" type="ORF">PGT21_033101</name>
    <name evidence="2" type="ORF">PGTUg99_034569</name>
</gene>